<feature type="compositionally biased region" description="Polar residues" evidence="1">
    <location>
        <begin position="747"/>
        <end position="756"/>
    </location>
</feature>
<feature type="region of interest" description="Disordered" evidence="1">
    <location>
        <begin position="811"/>
        <end position="855"/>
    </location>
</feature>
<feature type="region of interest" description="Disordered" evidence="1">
    <location>
        <begin position="427"/>
        <end position="534"/>
    </location>
</feature>
<keyword evidence="4" id="KW-1185">Reference proteome</keyword>
<evidence type="ECO:0000256" key="1">
    <source>
        <dbReference type="SAM" id="MobiDB-lite"/>
    </source>
</evidence>
<dbReference type="PANTHER" id="PTHR38113:SF1">
    <property type="entry name" value="DUF2293 DOMAIN-CONTAINING PROTEIN"/>
    <property type="match status" value="1"/>
</dbReference>
<dbReference type="Proteomes" id="UP000824998">
    <property type="component" value="Unassembled WGS sequence"/>
</dbReference>
<evidence type="ECO:0000259" key="2">
    <source>
        <dbReference type="Pfam" id="PF10056"/>
    </source>
</evidence>
<dbReference type="Pfam" id="PF10056">
    <property type="entry name" value="DUF2293"/>
    <property type="match status" value="1"/>
</dbReference>
<name>A0A9P7YL13_9HELO</name>
<reference evidence="3" key="1">
    <citation type="journal article" date="2021" name="IMA Fungus">
        <title>Genomic characterization of three marine fungi, including Emericellopsis atlantica sp. nov. with signatures of a generalist lifestyle and marine biomass degradation.</title>
        <authorList>
            <person name="Hagestad O.C."/>
            <person name="Hou L."/>
            <person name="Andersen J.H."/>
            <person name="Hansen E.H."/>
            <person name="Altermark B."/>
            <person name="Li C."/>
            <person name="Kuhnert E."/>
            <person name="Cox R.J."/>
            <person name="Crous P.W."/>
            <person name="Spatafora J.W."/>
            <person name="Lail K."/>
            <person name="Amirebrahimi M."/>
            <person name="Lipzen A."/>
            <person name="Pangilinan J."/>
            <person name="Andreopoulos W."/>
            <person name="Hayes R.D."/>
            <person name="Ng V."/>
            <person name="Grigoriev I.V."/>
            <person name="Jackson S.A."/>
            <person name="Sutton T.D.S."/>
            <person name="Dobson A.D.W."/>
            <person name="Rama T."/>
        </authorList>
    </citation>
    <scope>NUCLEOTIDE SEQUENCE</scope>
    <source>
        <strain evidence="3">TRa018bII</strain>
    </source>
</reference>
<accession>A0A9P7YL13</accession>
<feature type="region of interest" description="Disordered" evidence="1">
    <location>
        <begin position="737"/>
        <end position="772"/>
    </location>
</feature>
<evidence type="ECO:0000313" key="4">
    <source>
        <dbReference type="Proteomes" id="UP000824998"/>
    </source>
</evidence>
<evidence type="ECO:0000313" key="3">
    <source>
        <dbReference type="EMBL" id="KAG9235466.1"/>
    </source>
</evidence>
<organism evidence="3 4">
    <name type="scientific">Amylocarpus encephaloides</name>
    <dbReference type="NCBI Taxonomy" id="45428"/>
    <lineage>
        <taxon>Eukaryota</taxon>
        <taxon>Fungi</taxon>
        <taxon>Dikarya</taxon>
        <taxon>Ascomycota</taxon>
        <taxon>Pezizomycotina</taxon>
        <taxon>Leotiomycetes</taxon>
        <taxon>Helotiales</taxon>
        <taxon>Helotiales incertae sedis</taxon>
        <taxon>Amylocarpus</taxon>
    </lineage>
</organism>
<dbReference type="InterPro" id="IPR018744">
    <property type="entry name" value="DUF2293"/>
</dbReference>
<protein>
    <recommendedName>
        <fullName evidence="2">DUF2293 domain-containing protein</fullName>
    </recommendedName>
</protein>
<feature type="region of interest" description="Disordered" evidence="1">
    <location>
        <begin position="316"/>
        <end position="397"/>
    </location>
</feature>
<feature type="domain" description="DUF2293" evidence="2">
    <location>
        <begin position="208"/>
        <end position="296"/>
    </location>
</feature>
<feature type="compositionally biased region" description="Basic and acidic residues" evidence="1">
    <location>
        <begin position="472"/>
        <end position="491"/>
    </location>
</feature>
<dbReference type="PANTHER" id="PTHR38113">
    <property type="match status" value="1"/>
</dbReference>
<gene>
    <name evidence="3" type="ORF">BJ875DRAFT_270317</name>
</gene>
<feature type="compositionally biased region" description="Basic and acidic residues" evidence="1">
    <location>
        <begin position="34"/>
        <end position="47"/>
    </location>
</feature>
<feature type="compositionally biased region" description="Basic residues" evidence="1">
    <location>
        <begin position="388"/>
        <end position="397"/>
    </location>
</feature>
<feature type="compositionally biased region" description="Polar residues" evidence="1">
    <location>
        <begin position="429"/>
        <end position="446"/>
    </location>
</feature>
<dbReference type="EMBL" id="MU251431">
    <property type="protein sequence ID" value="KAG9235466.1"/>
    <property type="molecule type" value="Genomic_DNA"/>
</dbReference>
<dbReference type="OrthoDB" id="5288828at2759"/>
<sequence length="855" mass="96829">MVNKNSLAKATKAQMPAVNNGSSVKAKKASNARNQEDRRQKKIGQRMEKPMIAASIWDEPAPSHLVAKLDMPKVKSKYQSYFEFAENTEKKEKKLEIQITNDPKPPPGFTFVPFGDPVLTAECKELSRECGAMIFILSGAKEQDDHNKISAHVYRSGYHFREMLVEEARLRLQEQLGEPVMSRSTIKPDDIEPIPESQDAINKQTDAAIRDLFPRIPNTDRQMIIAHAFQKGVLFHGEPTVGLQADMPLSRRVQLAVLAHIRHNHTRYDKLLRETTWINARKAVEPVCLDILLKWRGDEETGRDQMDEILREVVIITDNEDDSSEDDGSEDDSSEEEGEITSASSEGVPSEPAYRIQQRPIAPNPVHPPKKRRKGPPPPDPNAISTRTRSRRAKGFKRYQAAWDDAIHRREYLSSHSTGLHSGLPLGDITNQQLPPNQISHSTSGVRSYDRTLDFQATGHQRGDSYPAARPEPFHPQHHQPREQLMHRSEVIVRPQSDPRVNPRDQPQYGILPHSTRDQRPPQVVRGSPERHGLKDMLVPSIEITASEPMRHVPAEERRNAYESFDHSYESHVRPVIETRRRSPPRRQVITIDGDSPQLKRRRTFYENDSGQFRPLPGRDHSVISAPHADSHLLSSLYAQPGYSSARRPTVQNDVRQGLSGSTSCPSSYRATKERVPIYDTPGQFRRTENFDPRQSSSATVIRHIAPVRPFVDYNRRSEISSYRPVHEDRIEVHSTRLDGNDHGLGSVNQDTQNTYPRRPLSPSVHASNRVSRSHDVHPSGIFGDQAFVHNFSQSRLNGSVHVRDGYNAVPERSRQMQDAAGGDSRGNEDRAARSYSTHPPARTRSPAGYMERPM</sequence>
<dbReference type="AlphaFoldDB" id="A0A9P7YL13"/>
<proteinExistence type="predicted"/>
<feature type="region of interest" description="Disordered" evidence="1">
    <location>
        <begin position="1"/>
        <end position="47"/>
    </location>
</feature>
<feature type="compositionally biased region" description="Acidic residues" evidence="1">
    <location>
        <begin position="318"/>
        <end position="339"/>
    </location>
</feature>
<comment type="caution">
    <text evidence="3">The sequence shown here is derived from an EMBL/GenBank/DDBJ whole genome shotgun (WGS) entry which is preliminary data.</text>
</comment>